<protein>
    <submittedName>
        <fullName evidence="1">Uncharacterized protein</fullName>
    </submittedName>
</protein>
<proteinExistence type="predicted"/>
<evidence type="ECO:0000313" key="2">
    <source>
        <dbReference type="Proteomes" id="UP001208570"/>
    </source>
</evidence>
<accession>A0AAD9K4W4</accession>
<keyword evidence="2" id="KW-1185">Reference proteome</keyword>
<gene>
    <name evidence="1" type="ORF">LSH36_70g01017</name>
</gene>
<name>A0AAD9K4W4_9ANNE</name>
<dbReference type="EMBL" id="JAODUP010000070">
    <property type="protein sequence ID" value="KAK2164010.1"/>
    <property type="molecule type" value="Genomic_DNA"/>
</dbReference>
<organism evidence="1 2">
    <name type="scientific">Paralvinella palmiformis</name>
    <dbReference type="NCBI Taxonomy" id="53620"/>
    <lineage>
        <taxon>Eukaryota</taxon>
        <taxon>Metazoa</taxon>
        <taxon>Spiralia</taxon>
        <taxon>Lophotrochozoa</taxon>
        <taxon>Annelida</taxon>
        <taxon>Polychaeta</taxon>
        <taxon>Sedentaria</taxon>
        <taxon>Canalipalpata</taxon>
        <taxon>Terebellida</taxon>
        <taxon>Terebelliformia</taxon>
        <taxon>Alvinellidae</taxon>
        <taxon>Paralvinella</taxon>
    </lineage>
</organism>
<dbReference type="AlphaFoldDB" id="A0AAD9K4W4"/>
<evidence type="ECO:0000313" key="1">
    <source>
        <dbReference type="EMBL" id="KAK2164010.1"/>
    </source>
</evidence>
<sequence length="101" mass="10777">MKHRRGGIRLSVGEIQFTQDETRRGVGVPTRPVQVGLGYGEGEGGIGGSTWPLPSVGRPKCVIVAARWRQMISALSLSLSFSLSLRGLGQVTTRDSDQKAG</sequence>
<comment type="caution">
    <text evidence="1">The sequence shown here is derived from an EMBL/GenBank/DDBJ whole genome shotgun (WGS) entry which is preliminary data.</text>
</comment>
<dbReference type="Proteomes" id="UP001208570">
    <property type="component" value="Unassembled WGS sequence"/>
</dbReference>
<reference evidence="1" key="1">
    <citation type="journal article" date="2023" name="Mol. Biol. Evol.">
        <title>Third-Generation Sequencing Reveals the Adaptive Role of the Epigenome in Three Deep-Sea Polychaetes.</title>
        <authorList>
            <person name="Perez M."/>
            <person name="Aroh O."/>
            <person name="Sun Y."/>
            <person name="Lan Y."/>
            <person name="Juniper S.K."/>
            <person name="Young C.R."/>
            <person name="Angers B."/>
            <person name="Qian P.Y."/>
        </authorList>
    </citation>
    <scope>NUCLEOTIDE SEQUENCE</scope>
    <source>
        <strain evidence="1">P08H-3</strain>
    </source>
</reference>